<evidence type="ECO:0000256" key="5">
    <source>
        <dbReference type="ARBA" id="ARBA00025466"/>
    </source>
</evidence>
<evidence type="ECO:0000256" key="4">
    <source>
        <dbReference type="ARBA" id="ARBA00023163"/>
    </source>
</evidence>
<evidence type="ECO:0000313" key="9">
    <source>
        <dbReference type="Proteomes" id="UP000007819"/>
    </source>
</evidence>
<evidence type="ECO:0000256" key="2">
    <source>
        <dbReference type="ARBA" id="ARBA00016807"/>
    </source>
</evidence>
<feature type="domain" description="Myb/SANT-like DNA-binding" evidence="7">
    <location>
        <begin position="8"/>
        <end position="58"/>
    </location>
</feature>
<evidence type="ECO:0000259" key="7">
    <source>
        <dbReference type="Pfam" id="PF13873"/>
    </source>
</evidence>
<evidence type="ECO:0000256" key="6">
    <source>
        <dbReference type="SAM" id="Phobius"/>
    </source>
</evidence>
<dbReference type="KEGG" id="api:100569412"/>
<accession>A0A8R2A555</accession>
<dbReference type="GeneID" id="100569412"/>
<keyword evidence="6" id="KW-0472">Membrane</keyword>
<dbReference type="EnsemblMetazoa" id="XM_003241205.4">
    <property type="protein sequence ID" value="XP_003241253.2"/>
    <property type="gene ID" value="LOC100569412"/>
</dbReference>
<name>A0A8R2A555_ACYPI</name>
<keyword evidence="4" id="KW-0804">Transcription</keyword>
<evidence type="ECO:0000256" key="1">
    <source>
        <dbReference type="ARBA" id="ARBA00011764"/>
    </source>
</evidence>
<sequence length="289" mass="33072">MTEKLIKRNPVFQADEINLLDSLVFKYKHVLENKQKGAVQVAQKSKYWNIVADEFNAAALNVSVSYPIVMHYAIFCMINVSICTSVLLLISKNVGRTEKITKKLNYVLKKRNKKKTGGGPEETIPTNEAIDQFLTTITDIEVHGVVDSDSLRNMSSSTPNNFETILQDCDIVLDGDEFMRQHTEVETTLIASEEITKLINLPNQEKELNSRESPSVNNFKKISNKVNESTFDTIRLEVLKEESDLRIKRQKILIEQDAVIHKIRLEEVKQNLLLAEQKYKLFLKESNQS</sequence>
<evidence type="ECO:0000313" key="8">
    <source>
        <dbReference type="EnsemblMetazoa" id="XP_003241253.2"/>
    </source>
</evidence>
<keyword evidence="6" id="KW-1133">Transmembrane helix</keyword>
<feature type="transmembrane region" description="Helical" evidence="6">
    <location>
        <begin position="69"/>
        <end position="90"/>
    </location>
</feature>
<keyword evidence="9" id="KW-1185">Reference proteome</keyword>
<reference evidence="9" key="1">
    <citation type="submission" date="2010-06" db="EMBL/GenBank/DDBJ databases">
        <authorList>
            <person name="Jiang H."/>
            <person name="Abraham K."/>
            <person name="Ali S."/>
            <person name="Alsbrooks S.L."/>
            <person name="Anim B.N."/>
            <person name="Anosike U.S."/>
            <person name="Attaway T."/>
            <person name="Bandaranaike D.P."/>
            <person name="Battles P.K."/>
            <person name="Bell S.N."/>
            <person name="Bell A.V."/>
            <person name="Beltran B."/>
            <person name="Bickham C."/>
            <person name="Bustamante Y."/>
            <person name="Caleb T."/>
            <person name="Canada A."/>
            <person name="Cardenas V."/>
            <person name="Carter K."/>
            <person name="Chacko J."/>
            <person name="Chandrabose M.N."/>
            <person name="Chavez D."/>
            <person name="Chavez A."/>
            <person name="Chen L."/>
            <person name="Chu H.-S."/>
            <person name="Claassen K.J."/>
            <person name="Cockrell R."/>
            <person name="Collins M."/>
            <person name="Cooper J.A."/>
            <person name="Cree A."/>
            <person name="Curry S.M."/>
            <person name="Da Y."/>
            <person name="Dao M.D."/>
            <person name="Das B."/>
            <person name="Davila M.-L."/>
            <person name="Davy-Carroll L."/>
            <person name="Denson S."/>
            <person name="Dinh H."/>
            <person name="Ebong V.E."/>
            <person name="Edwards J.R."/>
            <person name="Egan A."/>
            <person name="El-Daye J."/>
            <person name="Escobedo L."/>
            <person name="Fernandez S."/>
            <person name="Fernando P.R."/>
            <person name="Flagg N."/>
            <person name="Forbes L.D."/>
            <person name="Fowler R.G."/>
            <person name="Fu Q."/>
            <person name="Gabisi R.A."/>
            <person name="Ganer J."/>
            <person name="Garbino Pronczuk A."/>
            <person name="Garcia R.M."/>
            <person name="Garner T."/>
            <person name="Garrett T.E."/>
            <person name="Gonzalez D.A."/>
            <person name="Hamid H."/>
            <person name="Hawkins E.S."/>
            <person name="Hirani K."/>
            <person name="Hogues M.E."/>
            <person name="Hollins B."/>
            <person name="Hsiao C.-H."/>
            <person name="Jabil R."/>
            <person name="James M.L."/>
            <person name="Jhangiani S.N."/>
            <person name="Johnson B."/>
            <person name="Johnson Q."/>
            <person name="Joshi V."/>
            <person name="Kalu J.B."/>
            <person name="Kam C."/>
            <person name="Kashfia A."/>
            <person name="Keebler J."/>
            <person name="Kisamo H."/>
            <person name="Kovar C.L."/>
            <person name="Lago L.A."/>
            <person name="Lai C.-Y."/>
            <person name="Laidlaw J."/>
            <person name="Lara F."/>
            <person name="Le T.-K."/>
            <person name="Lee S.L."/>
            <person name="Legall F.H."/>
            <person name="Lemon S.J."/>
            <person name="Lewis L.R."/>
            <person name="Li B."/>
            <person name="Liu Y."/>
            <person name="Liu Y.-S."/>
            <person name="Lopez J."/>
            <person name="Lozado R.J."/>
            <person name="Lu J."/>
            <person name="Madu R.C."/>
            <person name="Maheshwari M."/>
            <person name="Maheshwari R."/>
            <person name="Malloy K."/>
            <person name="Martinez E."/>
            <person name="Mathew T."/>
            <person name="Mercado I.C."/>
            <person name="Mercado C."/>
            <person name="Meyer B."/>
            <person name="Montgomery K."/>
            <person name="Morgan M.B."/>
            <person name="Munidasa M."/>
            <person name="Nazareth L.V."/>
            <person name="Nelson J."/>
            <person name="Ng B.M."/>
            <person name="Nguyen N.B."/>
            <person name="Nguyen P.Q."/>
            <person name="Nguyen T."/>
            <person name="Obregon M."/>
            <person name="Okwuonu G.O."/>
            <person name="Onwere C.G."/>
            <person name="Orozco G."/>
            <person name="Parra A."/>
            <person name="Patel S."/>
            <person name="Patil S."/>
            <person name="Perez A."/>
            <person name="Perez Y."/>
            <person name="Pham C."/>
            <person name="Primus E.L."/>
            <person name="Pu L.-L."/>
            <person name="Puazo M."/>
            <person name="Qin X."/>
            <person name="Quiroz J.B."/>
            <person name="Reese J."/>
            <person name="Richards S."/>
            <person name="Rives C.M."/>
            <person name="Robberts R."/>
            <person name="Ruiz S.J."/>
            <person name="Ruiz M.J."/>
            <person name="Santibanez J."/>
            <person name="Schneider B.W."/>
            <person name="Sisson I."/>
            <person name="Smith M."/>
            <person name="Sodergren E."/>
            <person name="Song X.-Z."/>
            <person name="Song B.B."/>
            <person name="Summersgill H."/>
            <person name="Thelus R."/>
            <person name="Thornton R.D."/>
            <person name="Trejos Z.Y."/>
            <person name="Usmani K."/>
            <person name="Vattathil S."/>
            <person name="Villasana D."/>
            <person name="Walker D.L."/>
            <person name="Wang S."/>
            <person name="Wang K."/>
            <person name="White C.S."/>
            <person name="Williams A.C."/>
            <person name="Williamson J."/>
            <person name="Wilson K."/>
            <person name="Woghiren I.O."/>
            <person name="Woodworth J.R."/>
            <person name="Worley K.C."/>
            <person name="Wright R.A."/>
            <person name="Wu W."/>
            <person name="Young L."/>
            <person name="Zhang L."/>
            <person name="Zhang J."/>
            <person name="Zhu Y."/>
            <person name="Muzny D.M."/>
            <person name="Weinstock G."/>
            <person name="Gibbs R.A."/>
        </authorList>
    </citation>
    <scope>NUCLEOTIDE SEQUENCE [LARGE SCALE GENOMIC DNA]</scope>
    <source>
        <strain evidence="9">LSR1</strain>
    </source>
</reference>
<evidence type="ECO:0000256" key="3">
    <source>
        <dbReference type="ARBA" id="ARBA00023015"/>
    </source>
</evidence>
<reference evidence="8" key="2">
    <citation type="submission" date="2022-06" db="UniProtKB">
        <authorList>
            <consortium name="EnsemblMetazoa"/>
        </authorList>
    </citation>
    <scope>IDENTIFICATION</scope>
</reference>
<comment type="function">
    <text evidence="5">Involved in transvection phenomena (= synapsis-dependent gene expression), where the synaptic pairing of chromosomes carrying genes with which zeste interacts influences the expression of these genes. Zeste binds to DNA and stimulates transcription from a nearby promoter.</text>
</comment>
<dbReference type="Pfam" id="PF13873">
    <property type="entry name" value="Myb_DNA-bind_5"/>
    <property type="match status" value="1"/>
</dbReference>
<keyword evidence="3" id="KW-0805">Transcription regulation</keyword>
<comment type="subunit">
    <text evidence="1">Self-associates forming complexes of several hundred monomers.</text>
</comment>
<keyword evidence="6" id="KW-0812">Transmembrane</keyword>
<protein>
    <recommendedName>
        <fullName evidence="2">Regulatory protein zeste</fullName>
    </recommendedName>
</protein>
<dbReference type="InterPro" id="IPR028002">
    <property type="entry name" value="Myb_DNA-bind_5"/>
</dbReference>
<proteinExistence type="predicted"/>
<organism evidence="8 9">
    <name type="scientific">Acyrthosiphon pisum</name>
    <name type="common">Pea aphid</name>
    <dbReference type="NCBI Taxonomy" id="7029"/>
    <lineage>
        <taxon>Eukaryota</taxon>
        <taxon>Metazoa</taxon>
        <taxon>Ecdysozoa</taxon>
        <taxon>Arthropoda</taxon>
        <taxon>Hexapoda</taxon>
        <taxon>Insecta</taxon>
        <taxon>Pterygota</taxon>
        <taxon>Neoptera</taxon>
        <taxon>Paraneoptera</taxon>
        <taxon>Hemiptera</taxon>
        <taxon>Sternorrhyncha</taxon>
        <taxon>Aphidomorpha</taxon>
        <taxon>Aphidoidea</taxon>
        <taxon>Aphididae</taxon>
        <taxon>Macrosiphini</taxon>
        <taxon>Acyrthosiphon</taxon>
    </lineage>
</organism>
<dbReference type="Proteomes" id="UP000007819">
    <property type="component" value="Unassembled WGS sequence"/>
</dbReference>
<dbReference type="RefSeq" id="XP_003241253.2">
    <property type="nucleotide sequence ID" value="XM_003241205.4"/>
</dbReference>
<dbReference type="AlphaFoldDB" id="A0A8R2A555"/>